<sequence>MFHDLMGAVPPPPFHLAYILKFQSLVDNKFIFVYVWAVMGDIMTGFVKSLTHKSTNSTKGLNGLFKHAALMLLILTLYPVLDLLEWNAMADTFLSFYILFYVVSIVENLGQMGIPVPAWVKRYLYKLSDEYNEQGPTKGGK</sequence>
<feature type="transmembrane region" description="Helical" evidence="6">
    <location>
        <begin position="63"/>
        <end position="81"/>
    </location>
</feature>
<evidence type="ECO:0000256" key="2">
    <source>
        <dbReference type="ARBA" id="ARBA00022692"/>
    </source>
</evidence>
<dbReference type="RefSeq" id="WP_101812375.1">
    <property type="nucleotide sequence ID" value="NZ_PKGI01000051.1"/>
</dbReference>
<name>A0A2I2A8U2_9LACO</name>
<feature type="transmembrane region" description="Helical" evidence="6">
    <location>
        <begin position="93"/>
        <end position="120"/>
    </location>
</feature>
<gene>
    <name evidence="7" type="ORF">CYR79_09865</name>
</gene>
<comment type="subcellular location">
    <subcellularLocation>
        <location evidence="1">Membrane</location>
        <topology evidence="1">Multi-pass membrane protein</topology>
    </subcellularLocation>
</comment>
<reference evidence="8" key="1">
    <citation type="submission" date="2017-12" db="EMBL/GenBank/DDBJ databases">
        <authorList>
            <person name="Christensen H."/>
        </authorList>
    </citation>
    <scope>NUCLEOTIDE SEQUENCE [LARGE SCALE GENOMIC DNA]</scope>
    <source>
        <strain evidence="8">268A</strain>
    </source>
</reference>
<dbReference type="GO" id="GO:0016020">
    <property type="term" value="C:membrane"/>
    <property type="evidence" value="ECO:0007669"/>
    <property type="project" value="UniProtKB-SubCell"/>
</dbReference>
<dbReference type="NCBIfam" id="TIGR01593">
    <property type="entry name" value="holin_tox_secr"/>
    <property type="match status" value="1"/>
</dbReference>
<dbReference type="InterPro" id="IPR006480">
    <property type="entry name" value="Phage_holin_4_1"/>
</dbReference>
<evidence type="ECO:0000256" key="1">
    <source>
        <dbReference type="ARBA" id="ARBA00004141"/>
    </source>
</evidence>
<keyword evidence="4 6" id="KW-0472">Membrane</keyword>
<evidence type="ECO:0000256" key="6">
    <source>
        <dbReference type="SAM" id="Phobius"/>
    </source>
</evidence>
<dbReference type="Pfam" id="PF05105">
    <property type="entry name" value="Phage_holin_4_1"/>
    <property type="match status" value="1"/>
</dbReference>
<evidence type="ECO:0000256" key="5">
    <source>
        <dbReference type="ARBA" id="ARBA00023600"/>
    </source>
</evidence>
<dbReference type="EMBL" id="PKGI01000051">
    <property type="protein sequence ID" value="PLA75781.1"/>
    <property type="molecule type" value="Genomic_DNA"/>
</dbReference>
<protein>
    <submittedName>
        <fullName evidence="7">Holin</fullName>
    </submittedName>
</protein>
<proteinExistence type="inferred from homology"/>
<evidence type="ECO:0000256" key="3">
    <source>
        <dbReference type="ARBA" id="ARBA00022989"/>
    </source>
</evidence>
<keyword evidence="2 6" id="KW-0812">Transmembrane</keyword>
<organism evidence="7 8">
    <name type="scientific">Ligilactobacillus agilis</name>
    <dbReference type="NCBI Taxonomy" id="1601"/>
    <lineage>
        <taxon>Bacteria</taxon>
        <taxon>Bacillati</taxon>
        <taxon>Bacillota</taxon>
        <taxon>Bacilli</taxon>
        <taxon>Lactobacillales</taxon>
        <taxon>Lactobacillaceae</taxon>
        <taxon>Ligilactobacillus</taxon>
    </lineage>
</organism>
<feature type="transmembrane region" description="Helical" evidence="6">
    <location>
        <begin position="31"/>
        <end position="51"/>
    </location>
</feature>
<keyword evidence="3 6" id="KW-1133">Transmembrane helix</keyword>
<dbReference type="Proteomes" id="UP000234579">
    <property type="component" value="Unassembled WGS sequence"/>
</dbReference>
<dbReference type="AlphaFoldDB" id="A0A2I2A8U2"/>
<comment type="similarity">
    <text evidence="5">Belongs to the bacteriophage holin family. Cp-1 holin subfamily.</text>
</comment>
<evidence type="ECO:0000313" key="8">
    <source>
        <dbReference type="Proteomes" id="UP000234579"/>
    </source>
</evidence>
<accession>A0A2I2A8U2</accession>
<evidence type="ECO:0000256" key="4">
    <source>
        <dbReference type="ARBA" id="ARBA00023136"/>
    </source>
</evidence>
<comment type="caution">
    <text evidence="7">The sequence shown here is derived from an EMBL/GenBank/DDBJ whole genome shotgun (WGS) entry which is preliminary data.</text>
</comment>
<evidence type="ECO:0000313" key="7">
    <source>
        <dbReference type="EMBL" id="PLA75781.1"/>
    </source>
</evidence>